<keyword evidence="2" id="KW-1185">Reference proteome</keyword>
<reference evidence="1 2" key="1">
    <citation type="submission" date="2021-06" db="EMBL/GenBank/DDBJ databases">
        <authorList>
            <person name="Kallberg Y."/>
            <person name="Tangrot J."/>
            <person name="Rosling A."/>
        </authorList>
    </citation>
    <scope>NUCLEOTIDE SEQUENCE [LARGE SCALE GENOMIC DNA]</scope>
    <source>
        <strain evidence="1 2">120-4 pot B 10/14</strain>
    </source>
</reference>
<dbReference type="EMBL" id="CAJVQB010013102">
    <property type="protein sequence ID" value="CAG8759963.1"/>
    <property type="molecule type" value="Genomic_DNA"/>
</dbReference>
<proteinExistence type="predicted"/>
<organism evidence="1 2">
    <name type="scientific">Gigaspora margarita</name>
    <dbReference type="NCBI Taxonomy" id="4874"/>
    <lineage>
        <taxon>Eukaryota</taxon>
        <taxon>Fungi</taxon>
        <taxon>Fungi incertae sedis</taxon>
        <taxon>Mucoromycota</taxon>
        <taxon>Glomeromycotina</taxon>
        <taxon>Glomeromycetes</taxon>
        <taxon>Diversisporales</taxon>
        <taxon>Gigasporaceae</taxon>
        <taxon>Gigaspora</taxon>
    </lineage>
</organism>
<protein>
    <submittedName>
        <fullName evidence="1">4461_t:CDS:1</fullName>
    </submittedName>
</protein>
<name>A0ABN7VEY4_GIGMA</name>
<gene>
    <name evidence="1" type="ORF">GMARGA_LOCUS17357</name>
</gene>
<dbReference type="Proteomes" id="UP000789901">
    <property type="component" value="Unassembled WGS sequence"/>
</dbReference>
<evidence type="ECO:0000313" key="1">
    <source>
        <dbReference type="EMBL" id="CAG8759963.1"/>
    </source>
</evidence>
<sequence>MEDVTFDDDISPLLNKNENVKNQITNYFKEKKLDLPNFSDYEQIYASTTCKNIYNALKIKRFEKDSLMKESNLFATWIYEGLKKNSDSEKKKFPEPDKGNSLEYRHIKPLFTENDHRNMSGVIEPSLDETIRLNLHFYKGPSPESKLYKKDGLPIYNENEAKNNFKIFKADKSQKVLRVLQNQIMPLEGPFWPKDAFYMFSAWMYDGQQLGELIDYNNYKDPLDESSKEQYLSYMEPFYPKVKTNTNGSLDTDSLNFQDHVRKMFSKGHQKAMLHYGGFDLHDYDDVNSMKANIFNRLTREETNAKLMPRLNPWPKKNVDLFYFWAMQGPQSRNDGSEGAIESYKGNEEDYINMKEYYDQYHDFLENGKRK</sequence>
<accession>A0ABN7VEY4</accession>
<comment type="caution">
    <text evidence="1">The sequence shown here is derived from an EMBL/GenBank/DDBJ whole genome shotgun (WGS) entry which is preliminary data.</text>
</comment>
<evidence type="ECO:0000313" key="2">
    <source>
        <dbReference type="Proteomes" id="UP000789901"/>
    </source>
</evidence>